<reference evidence="2" key="1">
    <citation type="submission" date="2022-01" db="EMBL/GenBank/DDBJ databases">
        <title>Genome-Based Taxonomic Classification of the Phylum Actinobacteria.</title>
        <authorList>
            <person name="Gao Y."/>
        </authorList>
    </citation>
    <scope>NUCLEOTIDE SEQUENCE</scope>
    <source>
        <strain evidence="2">KLBMP 8922</strain>
    </source>
</reference>
<dbReference type="InterPro" id="IPR050407">
    <property type="entry name" value="Geranylgeranyl_reductase"/>
</dbReference>
<dbReference type="PRINTS" id="PR00420">
    <property type="entry name" value="RNGMNOXGNASE"/>
</dbReference>
<feature type="domain" description="FAD-binding" evidence="1">
    <location>
        <begin position="2"/>
        <end position="341"/>
    </location>
</feature>
<dbReference type="EMBL" id="JAKFHA010000026">
    <property type="protein sequence ID" value="MCF2531796.1"/>
    <property type="molecule type" value="Genomic_DNA"/>
</dbReference>
<dbReference type="InterPro" id="IPR002938">
    <property type="entry name" value="FAD-bd"/>
</dbReference>
<evidence type="ECO:0000313" key="2">
    <source>
        <dbReference type="EMBL" id="MCF2531796.1"/>
    </source>
</evidence>
<name>A0AA41U3G7_9ACTN</name>
<protein>
    <submittedName>
        <fullName evidence="2">NAD(P)/FAD-dependent oxidoreductase</fullName>
    </submittedName>
</protein>
<dbReference type="PANTHER" id="PTHR42685">
    <property type="entry name" value="GERANYLGERANYL DIPHOSPHATE REDUCTASE"/>
    <property type="match status" value="1"/>
</dbReference>
<dbReference type="Gene3D" id="3.50.50.60">
    <property type="entry name" value="FAD/NAD(P)-binding domain"/>
    <property type="match status" value="1"/>
</dbReference>
<dbReference type="GO" id="GO:0071949">
    <property type="term" value="F:FAD binding"/>
    <property type="evidence" value="ECO:0007669"/>
    <property type="project" value="InterPro"/>
</dbReference>
<dbReference type="SUPFAM" id="SSF51905">
    <property type="entry name" value="FAD/NAD(P)-binding domain"/>
    <property type="match status" value="1"/>
</dbReference>
<evidence type="ECO:0000313" key="3">
    <source>
        <dbReference type="Proteomes" id="UP001165378"/>
    </source>
</evidence>
<dbReference type="RefSeq" id="WP_235056442.1">
    <property type="nucleotide sequence ID" value="NZ_JAKFHA010000026.1"/>
</dbReference>
<dbReference type="InterPro" id="IPR036188">
    <property type="entry name" value="FAD/NAD-bd_sf"/>
</dbReference>
<comment type="caution">
    <text evidence="2">The sequence shown here is derived from an EMBL/GenBank/DDBJ whole genome shotgun (WGS) entry which is preliminary data.</text>
</comment>
<evidence type="ECO:0000259" key="1">
    <source>
        <dbReference type="Pfam" id="PF01494"/>
    </source>
</evidence>
<dbReference type="AlphaFoldDB" id="A0AA41U3G7"/>
<sequence>MYDAIVVGARVAGSPLAMHLARRGYRVLAVDRATFPSDTVSTHYIHQNGLARLRAWGLLDELLGTEPAAIRQAHFGYRGLQLSGWAEPVDGIDTAYAPRRTVLDALLVDAARRAGAEVIEGFTVAGLVFSEGRVVGIRGQERDRPMREFRAPIVVGADGCRSMVAAQAGAEAYKVVPATGVNYYAYYSGLDGDLHHRVGLHETWCGAWPTHDGLTVAAVICGRSRFKEFRRDVPGNYQAVWDEIHPELGAQMRDQGRRESDFVAMPHADNYYRQPWGPGWALVGDAAYHKDPYPGFGITDAFIHGEILAERLDQALSGERPFDDALAEYHKLRDEMSSENYEFTTTLSAFGELSPRLRGIFGAIRKSPEWTTRLFGLFAGGVGHDEIFSPEAVRRLYEETGTPHDRRVHPAGSA</sequence>
<organism evidence="2 3">
    <name type="scientific">Yinghuangia soli</name>
    <dbReference type="NCBI Taxonomy" id="2908204"/>
    <lineage>
        <taxon>Bacteria</taxon>
        <taxon>Bacillati</taxon>
        <taxon>Actinomycetota</taxon>
        <taxon>Actinomycetes</taxon>
        <taxon>Kitasatosporales</taxon>
        <taxon>Streptomycetaceae</taxon>
        <taxon>Yinghuangia</taxon>
    </lineage>
</organism>
<keyword evidence="3" id="KW-1185">Reference proteome</keyword>
<gene>
    <name evidence="2" type="ORF">LZ495_31895</name>
</gene>
<dbReference type="Pfam" id="PF01494">
    <property type="entry name" value="FAD_binding_3"/>
    <property type="match status" value="1"/>
</dbReference>
<proteinExistence type="predicted"/>
<dbReference type="PANTHER" id="PTHR42685:SF22">
    <property type="entry name" value="CONDITIONED MEDIUM FACTOR RECEPTOR 1"/>
    <property type="match status" value="1"/>
</dbReference>
<accession>A0AA41U3G7</accession>
<dbReference type="Proteomes" id="UP001165378">
    <property type="component" value="Unassembled WGS sequence"/>
</dbReference>